<accession>A0AAN6VED8</accession>
<reference evidence="1" key="2">
    <citation type="submission" date="2023-05" db="EMBL/GenBank/DDBJ databases">
        <authorList>
            <consortium name="Lawrence Berkeley National Laboratory"/>
            <person name="Steindorff A."/>
            <person name="Hensen N."/>
            <person name="Bonometti L."/>
            <person name="Westerberg I."/>
            <person name="Brannstrom I.O."/>
            <person name="Guillou S."/>
            <person name="Cros-Aarteil S."/>
            <person name="Calhoun S."/>
            <person name="Haridas S."/>
            <person name="Kuo A."/>
            <person name="Mondo S."/>
            <person name="Pangilinan J."/>
            <person name="Riley R."/>
            <person name="Labutti K."/>
            <person name="Andreopoulos B."/>
            <person name="Lipzen A."/>
            <person name="Chen C."/>
            <person name="Yanf M."/>
            <person name="Daum C."/>
            <person name="Ng V."/>
            <person name="Clum A."/>
            <person name="Ohm R."/>
            <person name="Martin F."/>
            <person name="Silar P."/>
            <person name="Natvig D."/>
            <person name="Lalanne C."/>
            <person name="Gautier V."/>
            <person name="Ament-Velasquez S.L."/>
            <person name="Kruys A."/>
            <person name="Hutchinson M.I."/>
            <person name="Powell A.J."/>
            <person name="Barry K."/>
            <person name="Miller A.N."/>
            <person name="Grigoriev I.V."/>
            <person name="Debuchy R."/>
            <person name="Gladieux P."/>
            <person name="Thoren M.H."/>
            <person name="Johannesson H."/>
        </authorList>
    </citation>
    <scope>NUCLEOTIDE SEQUENCE</scope>
    <source>
        <strain evidence="1">CBS 538.74</strain>
    </source>
</reference>
<evidence type="ECO:0000313" key="1">
    <source>
        <dbReference type="EMBL" id="KAK4149862.1"/>
    </source>
</evidence>
<keyword evidence="2" id="KW-1185">Reference proteome</keyword>
<feature type="non-terminal residue" evidence="1">
    <location>
        <position position="1"/>
    </location>
</feature>
<proteinExistence type="predicted"/>
<dbReference type="InterPro" id="IPR029052">
    <property type="entry name" value="Metallo-depent_PP-like"/>
</dbReference>
<sequence>ILVTRGPPRAHLDPLHPDCELLAGELWRVWPRLYVFGHLNEGYGQERVVFYSLSGAYERVVWGGVGFAC</sequence>
<dbReference type="EMBL" id="MU857117">
    <property type="protein sequence ID" value="KAK4149862.1"/>
    <property type="molecule type" value="Genomic_DNA"/>
</dbReference>
<protein>
    <submittedName>
        <fullName evidence="1">Uncharacterized protein</fullName>
    </submittedName>
</protein>
<evidence type="ECO:0000313" key="2">
    <source>
        <dbReference type="Proteomes" id="UP001302745"/>
    </source>
</evidence>
<dbReference type="Proteomes" id="UP001302745">
    <property type="component" value="Unassembled WGS sequence"/>
</dbReference>
<dbReference type="Gene3D" id="3.60.21.10">
    <property type="match status" value="1"/>
</dbReference>
<comment type="caution">
    <text evidence="1">The sequence shown here is derived from an EMBL/GenBank/DDBJ whole genome shotgun (WGS) entry which is preliminary data.</text>
</comment>
<gene>
    <name evidence="1" type="ORF">C8A00DRAFT_18505</name>
</gene>
<dbReference type="AlphaFoldDB" id="A0AAN6VED8"/>
<reference evidence="1" key="1">
    <citation type="journal article" date="2023" name="Mol. Phylogenet. Evol.">
        <title>Genome-scale phylogeny and comparative genomics of the fungal order Sordariales.</title>
        <authorList>
            <person name="Hensen N."/>
            <person name="Bonometti L."/>
            <person name="Westerberg I."/>
            <person name="Brannstrom I.O."/>
            <person name="Guillou S."/>
            <person name="Cros-Aarteil S."/>
            <person name="Calhoun S."/>
            <person name="Haridas S."/>
            <person name="Kuo A."/>
            <person name="Mondo S."/>
            <person name="Pangilinan J."/>
            <person name="Riley R."/>
            <person name="LaButti K."/>
            <person name="Andreopoulos B."/>
            <person name="Lipzen A."/>
            <person name="Chen C."/>
            <person name="Yan M."/>
            <person name="Daum C."/>
            <person name="Ng V."/>
            <person name="Clum A."/>
            <person name="Steindorff A."/>
            <person name="Ohm R.A."/>
            <person name="Martin F."/>
            <person name="Silar P."/>
            <person name="Natvig D.O."/>
            <person name="Lalanne C."/>
            <person name="Gautier V."/>
            <person name="Ament-Velasquez S.L."/>
            <person name="Kruys A."/>
            <person name="Hutchinson M.I."/>
            <person name="Powell A.J."/>
            <person name="Barry K."/>
            <person name="Miller A.N."/>
            <person name="Grigoriev I.V."/>
            <person name="Debuchy R."/>
            <person name="Gladieux P."/>
            <person name="Hiltunen Thoren M."/>
            <person name="Johannesson H."/>
        </authorList>
    </citation>
    <scope>NUCLEOTIDE SEQUENCE</scope>
    <source>
        <strain evidence="1">CBS 538.74</strain>
    </source>
</reference>
<organism evidence="1 2">
    <name type="scientific">Chaetomidium leptoderma</name>
    <dbReference type="NCBI Taxonomy" id="669021"/>
    <lineage>
        <taxon>Eukaryota</taxon>
        <taxon>Fungi</taxon>
        <taxon>Dikarya</taxon>
        <taxon>Ascomycota</taxon>
        <taxon>Pezizomycotina</taxon>
        <taxon>Sordariomycetes</taxon>
        <taxon>Sordariomycetidae</taxon>
        <taxon>Sordariales</taxon>
        <taxon>Chaetomiaceae</taxon>
        <taxon>Chaetomidium</taxon>
    </lineage>
</organism>
<name>A0AAN6VED8_9PEZI</name>